<feature type="compositionally biased region" description="Polar residues" evidence="3">
    <location>
        <begin position="1"/>
        <end position="10"/>
    </location>
</feature>
<feature type="region of interest" description="Disordered" evidence="3">
    <location>
        <begin position="1"/>
        <end position="27"/>
    </location>
</feature>
<dbReference type="InterPro" id="IPR051730">
    <property type="entry name" value="NASP-like"/>
</dbReference>
<evidence type="ECO:0000256" key="3">
    <source>
        <dbReference type="SAM" id="MobiDB-lite"/>
    </source>
</evidence>
<protein>
    <submittedName>
        <fullName evidence="4">Protein NASP homolog</fullName>
    </submittedName>
</protein>
<dbReference type="EMBL" id="GBXI01013788">
    <property type="protein sequence ID" value="JAD00504.1"/>
    <property type="molecule type" value="Transcribed_RNA"/>
</dbReference>
<evidence type="ECO:0000256" key="1">
    <source>
        <dbReference type="ARBA" id="ARBA00022737"/>
    </source>
</evidence>
<sequence>MSTDEQTPVVSNDEGGAAAKESTTTLGETGVVDEMHALKLLDAKELYCYGSRNFLVKNYSDAADQLSQVCALYEELYGEQSDELGMPYLLYAKSLIALALDENKVIDVPDEEELDDDDDDDDEDENTK</sequence>
<accession>A0A0A1WN71</accession>
<dbReference type="GO" id="GO:0042393">
    <property type="term" value="F:histone binding"/>
    <property type="evidence" value="ECO:0007669"/>
    <property type="project" value="TreeGrafter"/>
</dbReference>
<evidence type="ECO:0000256" key="2">
    <source>
        <dbReference type="ARBA" id="ARBA00022803"/>
    </source>
</evidence>
<keyword evidence="2" id="KW-0802">TPR repeat</keyword>
<name>A0A0A1WN71_ZEUCU</name>
<reference evidence="4" key="1">
    <citation type="submission" date="2014-11" db="EMBL/GenBank/DDBJ databases">
        <authorList>
            <person name="Geib S."/>
        </authorList>
    </citation>
    <scope>NUCLEOTIDE SEQUENCE</scope>
</reference>
<keyword evidence="1" id="KW-0677">Repeat</keyword>
<proteinExistence type="predicted"/>
<dbReference type="GO" id="GO:0034080">
    <property type="term" value="P:CENP-A containing chromatin assembly"/>
    <property type="evidence" value="ECO:0007669"/>
    <property type="project" value="TreeGrafter"/>
</dbReference>
<dbReference type="PANTHER" id="PTHR15081">
    <property type="entry name" value="NUCLEAR AUTOANTIGENIC SPERM PROTEIN NASP -RELATED"/>
    <property type="match status" value="1"/>
</dbReference>
<dbReference type="GO" id="GO:0006335">
    <property type="term" value="P:DNA replication-dependent chromatin assembly"/>
    <property type="evidence" value="ECO:0007669"/>
    <property type="project" value="TreeGrafter"/>
</dbReference>
<evidence type="ECO:0000313" key="4">
    <source>
        <dbReference type="EMBL" id="JAD00504.1"/>
    </source>
</evidence>
<dbReference type="PANTHER" id="PTHR15081:SF1">
    <property type="entry name" value="NUCLEAR AUTOANTIGENIC SPERM PROTEIN"/>
    <property type="match status" value="1"/>
</dbReference>
<dbReference type="AlphaFoldDB" id="A0A0A1WN71"/>
<organism evidence="4">
    <name type="scientific">Zeugodacus cucurbitae</name>
    <name type="common">Melon fruit fly</name>
    <name type="synonym">Bactrocera cucurbitae</name>
    <dbReference type="NCBI Taxonomy" id="28588"/>
    <lineage>
        <taxon>Eukaryota</taxon>
        <taxon>Metazoa</taxon>
        <taxon>Ecdysozoa</taxon>
        <taxon>Arthropoda</taxon>
        <taxon>Hexapoda</taxon>
        <taxon>Insecta</taxon>
        <taxon>Pterygota</taxon>
        <taxon>Neoptera</taxon>
        <taxon>Endopterygota</taxon>
        <taxon>Diptera</taxon>
        <taxon>Brachycera</taxon>
        <taxon>Muscomorpha</taxon>
        <taxon>Tephritoidea</taxon>
        <taxon>Tephritidae</taxon>
        <taxon>Zeugodacus</taxon>
        <taxon>Zeugodacus</taxon>
    </lineage>
</organism>
<feature type="compositionally biased region" description="Acidic residues" evidence="3">
    <location>
        <begin position="108"/>
        <end position="128"/>
    </location>
</feature>
<dbReference type="GO" id="GO:0005654">
    <property type="term" value="C:nucleoplasm"/>
    <property type="evidence" value="ECO:0007669"/>
    <property type="project" value="TreeGrafter"/>
</dbReference>
<reference evidence="4" key="2">
    <citation type="journal article" date="2015" name="Gigascience">
        <title>Reconstructing a comprehensive transcriptome assembly of a white-pupal translocated strain of the pest fruit fly Bactrocera cucurbitae.</title>
        <authorList>
            <person name="Sim S.B."/>
            <person name="Calla B."/>
            <person name="Hall B."/>
            <person name="DeRego T."/>
            <person name="Geib S.M."/>
        </authorList>
    </citation>
    <scope>NUCLEOTIDE SEQUENCE</scope>
</reference>
<feature type="region of interest" description="Disordered" evidence="3">
    <location>
        <begin position="106"/>
        <end position="128"/>
    </location>
</feature>
<gene>
    <name evidence="4" type="primary">CG8223_0</name>
    <name evidence="4" type="ORF">g.53486</name>
</gene>